<dbReference type="Proteomes" id="UP000248887">
    <property type="component" value="Unassembled WGS sequence"/>
</dbReference>
<dbReference type="EMBL" id="QFQD01000002">
    <property type="protein sequence ID" value="PZQ85680.1"/>
    <property type="molecule type" value="Genomic_DNA"/>
</dbReference>
<dbReference type="Pfam" id="PF14534">
    <property type="entry name" value="DUF4440"/>
    <property type="match status" value="1"/>
</dbReference>
<proteinExistence type="predicted"/>
<sequence>MSGGGPIRDAIREVEAAEEMLRDAALRGDVTALDAVLAEDLVFINLAGQLLSKADDLDLHRSGALKLSHLAFSDFRFRSLAPELVQSVLRADAGGHMGGAPFTAALRFSRIWRREPGGWRVASAHATPIG</sequence>
<accession>A0A2W5THL4</accession>
<evidence type="ECO:0000313" key="3">
    <source>
        <dbReference type="Proteomes" id="UP000248887"/>
    </source>
</evidence>
<name>A0A2W5THL4_ANCNO</name>
<gene>
    <name evidence="2" type="ORF">DI549_00995</name>
</gene>
<dbReference type="InterPro" id="IPR027843">
    <property type="entry name" value="DUF4440"/>
</dbReference>
<organism evidence="2 3">
    <name type="scientific">Ancylobacter novellus</name>
    <name type="common">Thiobacillus novellus</name>
    <dbReference type="NCBI Taxonomy" id="921"/>
    <lineage>
        <taxon>Bacteria</taxon>
        <taxon>Pseudomonadati</taxon>
        <taxon>Pseudomonadota</taxon>
        <taxon>Alphaproteobacteria</taxon>
        <taxon>Hyphomicrobiales</taxon>
        <taxon>Xanthobacteraceae</taxon>
        <taxon>Ancylobacter</taxon>
    </lineage>
</organism>
<feature type="domain" description="DUF4440" evidence="1">
    <location>
        <begin position="14"/>
        <end position="121"/>
    </location>
</feature>
<reference evidence="2 3" key="1">
    <citation type="submission" date="2017-08" db="EMBL/GenBank/DDBJ databases">
        <title>Infants hospitalized years apart are colonized by the same room-sourced microbial strains.</title>
        <authorList>
            <person name="Brooks B."/>
            <person name="Olm M.R."/>
            <person name="Firek B.A."/>
            <person name="Baker R."/>
            <person name="Thomas B.C."/>
            <person name="Morowitz M.J."/>
            <person name="Banfield J.F."/>
        </authorList>
    </citation>
    <scope>NUCLEOTIDE SEQUENCE [LARGE SCALE GENOMIC DNA]</scope>
    <source>
        <strain evidence="2">S2_005_001_R2_27</strain>
    </source>
</reference>
<evidence type="ECO:0000313" key="2">
    <source>
        <dbReference type="EMBL" id="PZQ85680.1"/>
    </source>
</evidence>
<dbReference type="Gene3D" id="3.10.450.50">
    <property type="match status" value="1"/>
</dbReference>
<evidence type="ECO:0000259" key="1">
    <source>
        <dbReference type="Pfam" id="PF14534"/>
    </source>
</evidence>
<dbReference type="InterPro" id="IPR032710">
    <property type="entry name" value="NTF2-like_dom_sf"/>
</dbReference>
<dbReference type="AlphaFoldDB" id="A0A2W5THL4"/>
<protein>
    <submittedName>
        <fullName evidence="2">Nuclear transport factor 2 family protein</fullName>
    </submittedName>
</protein>
<comment type="caution">
    <text evidence="2">The sequence shown here is derived from an EMBL/GenBank/DDBJ whole genome shotgun (WGS) entry which is preliminary data.</text>
</comment>
<dbReference type="SUPFAM" id="SSF54427">
    <property type="entry name" value="NTF2-like"/>
    <property type="match status" value="1"/>
</dbReference>